<sequence>MIGIVADDITGANDIGIMYAKAGLRTDVYTLESWNPAAAAADRPDVLIIDTNSRLDSPEEAYNKAAAATRALREAGCDHFVNKTCSVFRGNIGPEFDAMLDELCASFAVVVLGFPKNGRTTLGGVHYVHGKLLEESEFRRDPVHPMTESSLVSILQKQTERPVALVPIGVIDRGPDALRAEIDRQRSACSYLILDVRDQHSLRIIAEATRNEPILCGSSALSEEAAALLTEKILDGDAETGSGAARNGAQGVGFGEMNHSGEALQPAAECGVLCAAGSLMPQTASQIAYARSKGIAAFELDSLLLLQPGEKEPHLERLAELSSAELRAGRDVLLHASNEPEKVAETKRIAKEHGSGNTDISRVVSEALSSVVAEVAERTGTRKLLIAGGETSSAVCAALSVSGLRLLREIEPGLPSCLALGGVPYRLVLKSGSFGSESFIVKAIDHLKEMAE</sequence>
<evidence type="ECO:0000256" key="4">
    <source>
        <dbReference type="ARBA" id="ARBA00022777"/>
    </source>
</evidence>
<keyword evidence="10" id="KW-1185">Reference proteome</keyword>
<evidence type="ECO:0000256" key="5">
    <source>
        <dbReference type="ARBA" id="ARBA00022840"/>
    </source>
</evidence>
<evidence type="ECO:0000256" key="6">
    <source>
        <dbReference type="ARBA" id="ARBA00023277"/>
    </source>
</evidence>
<evidence type="ECO:0000256" key="1">
    <source>
        <dbReference type="ARBA" id="ARBA00005715"/>
    </source>
</evidence>
<keyword evidence="4" id="KW-0418">Kinase</keyword>
<dbReference type="Gene3D" id="3.40.50.10840">
    <property type="entry name" value="Putative sugar-binding, N-terminal domain"/>
    <property type="match status" value="1"/>
</dbReference>
<proteinExistence type="inferred from homology"/>
<comment type="similarity">
    <text evidence="1">Belongs to the four-carbon acid sugar kinase family.</text>
</comment>
<dbReference type="Proteomes" id="UP000198855">
    <property type="component" value="Unassembled WGS sequence"/>
</dbReference>
<keyword evidence="3" id="KW-0547">Nucleotide-binding</keyword>
<dbReference type="GO" id="GO:0016301">
    <property type="term" value="F:kinase activity"/>
    <property type="evidence" value="ECO:0007669"/>
    <property type="project" value="UniProtKB-KW"/>
</dbReference>
<dbReference type="Pfam" id="PF07005">
    <property type="entry name" value="SBD_N"/>
    <property type="match status" value="1"/>
</dbReference>
<dbReference type="STRING" id="1045775.SAMN05216378_2658"/>
<reference evidence="10" key="1">
    <citation type="submission" date="2016-10" db="EMBL/GenBank/DDBJ databases">
        <authorList>
            <person name="Varghese N."/>
            <person name="Submissions S."/>
        </authorList>
    </citation>
    <scope>NUCLEOTIDE SEQUENCE [LARGE SCALE GENOMIC DNA]</scope>
    <source>
        <strain evidence="10">CGMCC 1.10784</strain>
    </source>
</reference>
<dbReference type="RefSeq" id="WP_245773019.1">
    <property type="nucleotide sequence ID" value="NZ_FOMT01000002.1"/>
</dbReference>
<feature type="domain" description="Four-carbon acid sugar kinase N-terminal" evidence="7">
    <location>
        <begin position="2"/>
        <end position="223"/>
    </location>
</feature>
<dbReference type="AlphaFoldDB" id="A0A1I1YHT9"/>
<dbReference type="InterPro" id="IPR010737">
    <property type="entry name" value="4-carb_acid_sugar_kinase_N"/>
</dbReference>
<keyword evidence="2" id="KW-0808">Transferase</keyword>
<keyword evidence="5" id="KW-0067">ATP-binding</keyword>
<evidence type="ECO:0000259" key="7">
    <source>
        <dbReference type="Pfam" id="PF07005"/>
    </source>
</evidence>
<evidence type="ECO:0000313" key="10">
    <source>
        <dbReference type="Proteomes" id="UP000198855"/>
    </source>
</evidence>
<dbReference type="Pfam" id="PF17042">
    <property type="entry name" value="NBD_C"/>
    <property type="match status" value="1"/>
</dbReference>
<feature type="domain" description="Four-carbon acid sugar kinase nucleotide binding" evidence="8">
    <location>
        <begin position="273"/>
        <end position="440"/>
    </location>
</feature>
<dbReference type="InterPro" id="IPR037051">
    <property type="entry name" value="4-carb_acid_sugar_kinase_N_sf"/>
</dbReference>
<evidence type="ECO:0000256" key="3">
    <source>
        <dbReference type="ARBA" id="ARBA00022741"/>
    </source>
</evidence>
<dbReference type="SUPFAM" id="SSF142764">
    <property type="entry name" value="YgbK-like"/>
    <property type="match status" value="1"/>
</dbReference>
<dbReference type="GO" id="GO:0005524">
    <property type="term" value="F:ATP binding"/>
    <property type="evidence" value="ECO:0007669"/>
    <property type="project" value="UniProtKB-KW"/>
</dbReference>
<dbReference type="InterPro" id="IPR042213">
    <property type="entry name" value="NBD_C_sf"/>
</dbReference>
<organism evidence="9 10">
    <name type="scientific">Paenibacillus catalpae</name>
    <dbReference type="NCBI Taxonomy" id="1045775"/>
    <lineage>
        <taxon>Bacteria</taxon>
        <taxon>Bacillati</taxon>
        <taxon>Bacillota</taxon>
        <taxon>Bacilli</taxon>
        <taxon>Bacillales</taxon>
        <taxon>Paenibacillaceae</taxon>
        <taxon>Paenibacillus</taxon>
    </lineage>
</organism>
<name>A0A1I1YHT9_9BACL</name>
<keyword evidence="6" id="KW-0119">Carbohydrate metabolism</keyword>
<evidence type="ECO:0000259" key="8">
    <source>
        <dbReference type="Pfam" id="PF17042"/>
    </source>
</evidence>
<dbReference type="InterPro" id="IPR031475">
    <property type="entry name" value="NBD_C"/>
</dbReference>
<evidence type="ECO:0000256" key="2">
    <source>
        <dbReference type="ARBA" id="ARBA00022679"/>
    </source>
</evidence>
<protein>
    <submittedName>
        <fullName evidence="9">Uncharacterized conserved protein YgbK, DUF1537 family</fullName>
    </submittedName>
</protein>
<dbReference type="EMBL" id="FOMT01000002">
    <property type="protein sequence ID" value="SFE19071.1"/>
    <property type="molecule type" value="Genomic_DNA"/>
</dbReference>
<gene>
    <name evidence="9" type="ORF">SAMN05216378_2658</name>
</gene>
<accession>A0A1I1YHT9</accession>
<evidence type="ECO:0000313" key="9">
    <source>
        <dbReference type="EMBL" id="SFE19071.1"/>
    </source>
</evidence>
<dbReference type="Gene3D" id="3.40.980.20">
    <property type="entry name" value="Four-carbon acid sugar kinase, nucleotide binding domain"/>
    <property type="match status" value="1"/>
</dbReference>